<reference evidence="2" key="1">
    <citation type="submission" date="2013-02" db="EMBL/GenBank/DDBJ databases">
        <authorList>
            <person name="Hughes D."/>
        </authorList>
    </citation>
    <scope>NUCLEOTIDE SEQUENCE</scope>
    <source>
        <strain>Durham</strain>
        <strain evidence="2">NC isolate 2 -- Noor lab</strain>
    </source>
</reference>
<dbReference type="Proteomes" id="UP000015102">
    <property type="component" value="Unassembled WGS sequence"/>
</dbReference>
<evidence type="ECO:0000313" key="2">
    <source>
        <dbReference type="Proteomes" id="UP000015102"/>
    </source>
</evidence>
<dbReference type="EnsemblMetazoa" id="MESCA007214-RA">
    <property type="protein sequence ID" value="MESCA007214-PA"/>
    <property type="gene ID" value="MESCA007214"/>
</dbReference>
<dbReference type="EMBL" id="CAQQ02390073">
    <property type="status" value="NOT_ANNOTATED_CDS"/>
    <property type="molecule type" value="Genomic_DNA"/>
</dbReference>
<accession>T1GU14</accession>
<dbReference type="EMBL" id="CAQQ02390072">
    <property type="status" value="NOT_ANNOTATED_CDS"/>
    <property type="molecule type" value="Genomic_DNA"/>
</dbReference>
<name>T1GU14_MEGSC</name>
<protein>
    <submittedName>
        <fullName evidence="1">Uncharacterized protein</fullName>
    </submittedName>
</protein>
<dbReference type="HOGENOM" id="CLU_2064124_0_0_1"/>
<dbReference type="AlphaFoldDB" id="T1GU14"/>
<reference evidence="1" key="2">
    <citation type="submission" date="2015-06" db="UniProtKB">
        <authorList>
            <consortium name="EnsemblMetazoa"/>
        </authorList>
    </citation>
    <scope>IDENTIFICATION</scope>
</reference>
<sequence>MCRRAIQCYKCSSYSDLNCAKSELLKSSSMANVVNCDFDRRPNYILSSAPVTKCAYMTIKDAAGVVVKRDATMKTTHKDLICAMLDQMWTLANARFAREISATLEPEWLLESLHWPPYS</sequence>
<keyword evidence="2" id="KW-1185">Reference proteome</keyword>
<proteinExistence type="predicted"/>
<organism evidence="1 2">
    <name type="scientific">Megaselia scalaris</name>
    <name type="common">Humpbacked fly</name>
    <name type="synonym">Phora scalaris</name>
    <dbReference type="NCBI Taxonomy" id="36166"/>
    <lineage>
        <taxon>Eukaryota</taxon>
        <taxon>Metazoa</taxon>
        <taxon>Ecdysozoa</taxon>
        <taxon>Arthropoda</taxon>
        <taxon>Hexapoda</taxon>
        <taxon>Insecta</taxon>
        <taxon>Pterygota</taxon>
        <taxon>Neoptera</taxon>
        <taxon>Endopterygota</taxon>
        <taxon>Diptera</taxon>
        <taxon>Brachycera</taxon>
        <taxon>Muscomorpha</taxon>
        <taxon>Platypezoidea</taxon>
        <taxon>Phoridae</taxon>
        <taxon>Megaseliini</taxon>
        <taxon>Megaselia</taxon>
    </lineage>
</organism>
<evidence type="ECO:0000313" key="1">
    <source>
        <dbReference type="EnsemblMetazoa" id="MESCA007214-PA"/>
    </source>
</evidence>